<dbReference type="AlphaFoldDB" id="A0AAV7NFJ8"/>
<dbReference type="EMBL" id="JANPWB010000012">
    <property type="protein sequence ID" value="KAJ1114239.1"/>
    <property type="molecule type" value="Genomic_DNA"/>
</dbReference>
<reference evidence="1" key="1">
    <citation type="journal article" date="2022" name="bioRxiv">
        <title>Sequencing and chromosome-scale assembly of the giantPleurodeles waltlgenome.</title>
        <authorList>
            <person name="Brown T."/>
            <person name="Elewa A."/>
            <person name="Iarovenko S."/>
            <person name="Subramanian E."/>
            <person name="Araus A.J."/>
            <person name="Petzold A."/>
            <person name="Susuki M."/>
            <person name="Suzuki K.-i.T."/>
            <person name="Hayashi T."/>
            <person name="Toyoda A."/>
            <person name="Oliveira C."/>
            <person name="Osipova E."/>
            <person name="Leigh N.D."/>
            <person name="Simon A."/>
            <person name="Yun M.H."/>
        </authorList>
    </citation>
    <scope>NUCLEOTIDE SEQUENCE</scope>
    <source>
        <strain evidence="1">20211129_DDA</strain>
        <tissue evidence="1">Liver</tissue>
    </source>
</reference>
<gene>
    <name evidence="1" type="ORF">NDU88_002478</name>
</gene>
<protein>
    <submittedName>
        <fullName evidence="1">Uncharacterized protein</fullName>
    </submittedName>
</protein>
<evidence type="ECO:0000313" key="2">
    <source>
        <dbReference type="Proteomes" id="UP001066276"/>
    </source>
</evidence>
<proteinExistence type="predicted"/>
<comment type="caution">
    <text evidence="1">The sequence shown here is derived from an EMBL/GenBank/DDBJ whole genome shotgun (WGS) entry which is preliminary data.</text>
</comment>
<organism evidence="1 2">
    <name type="scientific">Pleurodeles waltl</name>
    <name type="common">Iberian ribbed newt</name>
    <dbReference type="NCBI Taxonomy" id="8319"/>
    <lineage>
        <taxon>Eukaryota</taxon>
        <taxon>Metazoa</taxon>
        <taxon>Chordata</taxon>
        <taxon>Craniata</taxon>
        <taxon>Vertebrata</taxon>
        <taxon>Euteleostomi</taxon>
        <taxon>Amphibia</taxon>
        <taxon>Batrachia</taxon>
        <taxon>Caudata</taxon>
        <taxon>Salamandroidea</taxon>
        <taxon>Salamandridae</taxon>
        <taxon>Pleurodelinae</taxon>
        <taxon>Pleurodeles</taxon>
    </lineage>
</organism>
<dbReference type="Proteomes" id="UP001066276">
    <property type="component" value="Chromosome 8"/>
</dbReference>
<keyword evidence="2" id="KW-1185">Reference proteome</keyword>
<accession>A0AAV7NFJ8</accession>
<evidence type="ECO:0000313" key="1">
    <source>
        <dbReference type="EMBL" id="KAJ1114239.1"/>
    </source>
</evidence>
<sequence>MGSHGPEYFVHFRGRIRSPALEKTAPRMGSMSSLVAQLQQQELALSIPAIKPATGTVLTCLQAIVNEFANFYHSLYSLEMKDDPVRLAAFLDGISIPCRNSDGRT</sequence>
<name>A0AAV7NFJ8_PLEWA</name>